<proteinExistence type="predicted"/>
<organism evidence="1 2">
    <name type="scientific">Parolsenella catena</name>
    <dbReference type="NCBI Taxonomy" id="2003188"/>
    <lineage>
        <taxon>Bacteria</taxon>
        <taxon>Bacillati</taxon>
        <taxon>Actinomycetota</taxon>
        <taxon>Coriobacteriia</taxon>
        <taxon>Coriobacteriales</taxon>
        <taxon>Atopobiaceae</taxon>
        <taxon>Parolsenella</taxon>
    </lineage>
</organism>
<name>A0A3G9K7Z0_9ACTN</name>
<evidence type="ECO:0008006" key="3">
    <source>
        <dbReference type="Google" id="ProtNLM"/>
    </source>
</evidence>
<sequence>MATRIPASIASTLKTCEERGVLLARADVADARPLSRLAVAGLLVSPHPGLYARSDLWRELTPDARNLCVAKTLAALHPAWVFSHQTAALFYGLSVSYSCLGKVHYTTPCRAGGQDKGYTCHHQAKAAEWRMIDGVRVSSSERMLYDCLRSLPFADALVIADGALREGVSTREKLERYLGWHAGGRGIRYVRQVLESADGRAESGAESIARATVISLGVPIYDLQLVVADLERPGKTYRLDIVLRRSDDTLVDLEVDGRQKYELLNGPDGAVTAMMAERQREAAITAHGILVARIAAADAGNRPVMERKLRAYGVIP</sequence>
<protein>
    <recommendedName>
        <fullName evidence="3">DUF559 domain-containing protein</fullName>
    </recommendedName>
</protein>
<dbReference type="EMBL" id="AP019367">
    <property type="protein sequence ID" value="BBH50009.1"/>
    <property type="molecule type" value="Genomic_DNA"/>
</dbReference>
<dbReference type="AlphaFoldDB" id="A0A3G9K7Z0"/>
<keyword evidence="2" id="KW-1185">Reference proteome</keyword>
<evidence type="ECO:0000313" key="1">
    <source>
        <dbReference type="EMBL" id="BBH50009.1"/>
    </source>
</evidence>
<dbReference type="Proteomes" id="UP000273154">
    <property type="component" value="Chromosome"/>
</dbReference>
<accession>A0A3G9K7Z0</accession>
<evidence type="ECO:0000313" key="2">
    <source>
        <dbReference type="Proteomes" id="UP000273154"/>
    </source>
</evidence>
<reference evidence="2" key="1">
    <citation type="submission" date="2018-11" db="EMBL/GenBank/DDBJ databases">
        <title>Comparative genomics of Parolsenella catena and Libanicoccus massiliensis: Reclassification of Libanicoccus massiliensis as Parolsenella massiliensis comb. nov.</title>
        <authorList>
            <person name="Sakamoto M."/>
            <person name="Ikeyama N."/>
            <person name="Murakami T."/>
            <person name="Mori H."/>
            <person name="Yuki M."/>
            <person name="Ohkuma M."/>
        </authorList>
    </citation>
    <scope>NUCLEOTIDE SEQUENCE [LARGE SCALE GENOMIC DNA]</scope>
    <source>
        <strain evidence="2">JCM 31932</strain>
    </source>
</reference>
<gene>
    <name evidence="1" type="ORF">Pcatena_05960</name>
</gene>
<dbReference type="KEGG" id="pcat:Pcatena_05960"/>